<reference evidence="1 2" key="1">
    <citation type="submission" date="2019-06" db="EMBL/GenBank/DDBJ databases">
        <title>Whole genome shotgun sequence of Cellulomonas gelida NBRC 3748.</title>
        <authorList>
            <person name="Hosoyama A."/>
            <person name="Uohara A."/>
            <person name="Ohji S."/>
            <person name="Ichikawa N."/>
        </authorList>
    </citation>
    <scope>NUCLEOTIDE SEQUENCE [LARGE SCALE GENOMIC DNA]</scope>
    <source>
        <strain evidence="1 2">NBRC 3748</strain>
    </source>
</reference>
<name>A0A4Y3KN12_9CELL</name>
<dbReference type="RefSeq" id="WP_141370375.1">
    <property type="nucleotide sequence ID" value="NZ_BJLQ01000016.1"/>
</dbReference>
<gene>
    <name evidence="1" type="ORF">CGE01nite_17860</name>
</gene>
<comment type="caution">
    <text evidence="1">The sequence shown here is derived from an EMBL/GenBank/DDBJ whole genome shotgun (WGS) entry which is preliminary data.</text>
</comment>
<dbReference type="SUPFAM" id="SSF50475">
    <property type="entry name" value="FMN-binding split barrel"/>
    <property type="match status" value="1"/>
</dbReference>
<proteinExistence type="predicted"/>
<accession>A0A4Y3KN12</accession>
<dbReference type="OrthoDB" id="5115613at2"/>
<dbReference type="Proteomes" id="UP000320461">
    <property type="component" value="Unassembled WGS sequence"/>
</dbReference>
<organism evidence="1 2">
    <name type="scientific">Cellulomonas gelida</name>
    <dbReference type="NCBI Taxonomy" id="1712"/>
    <lineage>
        <taxon>Bacteria</taxon>
        <taxon>Bacillati</taxon>
        <taxon>Actinomycetota</taxon>
        <taxon>Actinomycetes</taxon>
        <taxon>Micrococcales</taxon>
        <taxon>Cellulomonadaceae</taxon>
        <taxon>Cellulomonas</taxon>
    </lineage>
</organism>
<keyword evidence="2" id="KW-1185">Reference proteome</keyword>
<sequence length="152" mass="16369">MTARVRWADVRRDAPDLAAVVEALFRAGTNKTMATLRADGSPRISGTELELGDDVTLGMMPGSVKLQDVLRDPRVAVHSPTLEPPSDTTQWLGDAKLAGRLVEVARPAEGPPGAYFALDVTEVVHTRLDESGTRLVVTSWHPGRGTTTLSRD</sequence>
<evidence type="ECO:0000313" key="1">
    <source>
        <dbReference type="EMBL" id="GEA84535.1"/>
    </source>
</evidence>
<dbReference type="AlphaFoldDB" id="A0A4Y3KN12"/>
<dbReference type="Gene3D" id="2.30.110.10">
    <property type="entry name" value="Electron Transport, Fmn-binding Protein, Chain A"/>
    <property type="match status" value="1"/>
</dbReference>
<dbReference type="EMBL" id="BJLQ01000016">
    <property type="protein sequence ID" value="GEA84535.1"/>
    <property type="molecule type" value="Genomic_DNA"/>
</dbReference>
<dbReference type="InterPro" id="IPR012349">
    <property type="entry name" value="Split_barrel_FMN-bd"/>
</dbReference>
<evidence type="ECO:0000313" key="2">
    <source>
        <dbReference type="Proteomes" id="UP000320461"/>
    </source>
</evidence>
<protein>
    <submittedName>
        <fullName evidence="1">Pyridoxamine 5'-phosphate oxidase</fullName>
    </submittedName>
</protein>